<dbReference type="Proteomes" id="UP001529272">
    <property type="component" value="Unassembled WGS sequence"/>
</dbReference>
<dbReference type="RefSeq" id="WP_257000449.1">
    <property type="nucleotide sequence ID" value="NZ_CP012886.2"/>
</dbReference>
<organism evidence="1 2">
    <name type="scientific">Mycobacterium intracellulare subsp. chimaera</name>
    <dbReference type="NCBI Taxonomy" id="222805"/>
    <lineage>
        <taxon>Bacteria</taxon>
        <taxon>Bacillati</taxon>
        <taxon>Actinomycetota</taxon>
        <taxon>Actinomycetes</taxon>
        <taxon>Mycobacteriales</taxon>
        <taxon>Mycobacteriaceae</taxon>
        <taxon>Mycobacterium</taxon>
        <taxon>Mycobacterium avium complex (MAC)</taxon>
    </lineage>
</organism>
<name>A0ABT7P474_MYCIT</name>
<protein>
    <submittedName>
        <fullName evidence="1">Uncharacterized protein</fullName>
    </submittedName>
</protein>
<comment type="caution">
    <text evidence="1">The sequence shown here is derived from an EMBL/GenBank/DDBJ whole genome shotgun (WGS) entry which is preliminary data.</text>
</comment>
<gene>
    <name evidence="1" type="ORF">QRB35_17220</name>
</gene>
<accession>A0ABT7P474</accession>
<evidence type="ECO:0000313" key="2">
    <source>
        <dbReference type="Proteomes" id="UP001529272"/>
    </source>
</evidence>
<keyword evidence="2" id="KW-1185">Reference proteome</keyword>
<reference evidence="1" key="2">
    <citation type="submission" date="2023-06" db="EMBL/GenBank/DDBJ databases">
        <authorList>
            <person name="Spilker T."/>
        </authorList>
    </citation>
    <scope>NUCLEOTIDE SEQUENCE</scope>
    <source>
        <strain evidence="1">FLAC1071</strain>
    </source>
</reference>
<dbReference type="EMBL" id="JASZZX010000016">
    <property type="protein sequence ID" value="MDM3927753.1"/>
    <property type="molecule type" value="Genomic_DNA"/>
</dbReference>
<proteinExistence type="predicted"/>
<sequence length="43" mass="4716">MTELGLVQHKPRFAAPMTKCALWTSVADPENDAAINAVLETFQ</sequence>
<evidence type="ECO:0000313" key="1">
    <source>
        <dbReference type="EMBL" id="MDM3927753.1"/>
    </source>
</evidence>
<reference evidence="1" key="1">
    <citation type="submission" date="2023-06" db="EMBL/GenBank/DDBJ databases">
        <title>Itaconate inhibition of nontuberculous mycobacteria.</title>
        <authorList>
            <person name="Breen P."/>
            <person name="Zimbric M."/>
            <person name="Caverly L."/>
        </authorList>
    </citation>
    <scope>NUCLEOTIDE SEQUENCE</scope>
    <source>
        <strain evidence="1">FLAC1071</strain>
    </source>
</reference>